<dbReference type="EMBL" id="BARU01017947">
    <property type="protein sequence ID" value="GAH50673.1"/>
    <property type="molecule type" value="Genomic_DNA"/>
</dbReference>
<feature type="non-terminal residue" evidence="2">
    <location>
        <position position="1"/>
    </location>
</feature>
<accession>X1HZD6</accession>
<feature type="region of interest" description="Disordered" evidence="1">
    <location>
        <begin position="272"/>
        <end position="295"/>
    </location>
</feature>
<organism evidence="2">
    <name type="scientific">marine sediment metagenome</name>
    <dbReference type="NCBI Taxonomy" id="412755"/>
    <lineage>
        <taxon>unclassified sequences</taxon>
        <taxon>metagenomes</taxon>
        <taxon>ecological metagenomes</taxon>
    </lineage>
</organism>
<comment type="caution">
    <text evidence="2">The sequence shown here is derived from an EMBL/GenBank/DDBJ whole genome shotgun (WGS) entry which is preliminary data.</text>
</comment>
<name>X1HZD6_9ZZZZ</name>
<gene>
    <name evidence="2" type="ORF">S03H2_29715</name>
</gene>
<reference evidence="2" key="1">
    <citation type="journal article" date="2014" name="Front. Microbiol.">
        <title>High frequency of phylogenetically diverse reductive dehalogenase-homologous genes in deep subseafloor sedimentary metagenomes.</title>
        <authorList>
            <person name="Kawai M."/>
            <person name="Futagami T."/>
            <person name="Toyoda A."/>
            <person name="Takaki Y."/>
            <person name="Nishi S."/>
            <person name="Hori S."/>
            <person name="Arai W."/>
            <person name="Tsubouchi T."/>
            <person name="Morono Y."/>
            <person name="Uchiyama I."/>
            <person name="Ito T."/>
            <person name="Fujiyama A."/>
            <person name="Inagaki F."/>
            <person name="Takami H."/>
        </authorList>
    </citation>
    <scope>NUCLEOTIDE SEQUENCE</scope>
    <source>
        <strain evidence="2">Expedition CK06-06</strain>
    </source>
</reference>
<sequence>LAEARIGTVSQLPGLNALLVTAQRGELIKASAILKLVDAKEPFVIKAFFPPCGVKNLPSNEQIAAKVGNISIGTFSEPPALAASFLRGKTARAAKSKAIIDIHNDAVIAVAPARELEKIVTAIEELQKGKAPASAEVSLPRKGEPVEPNQISELKAEPALRASLLSMAGSEAELDGIAAPAASFLRSKTAGIVGEAEAGESESDELFDRLLGSLAEAEKKMGESRQVETEPNEPVTVVIVPGPNEPDEPSVGPEQPKEPDLLAAVLERLNALEAAAKEGPEPQREPERTEEQVAV</sequence>
<evidence type="ECO:0000313" key="2">
    <source>
        <dbReference type="EMBL" id="GAH50673.1"/>
    </source>
</evidence>
<feature type="non-terminal residue" evidence="2">
    <location>
        <position position="295"/>
    </location>
</feature>
<feature type="region of interest" description="Disordered" evidence="1">
    <location>
        <begin position="221"/>
        <end position="260"/>
    </location>
</feature>
<evidence type="ECO:0000256" key="1">
    <source>
        <dbReference type="SAM" id="MobiDB-lite"/>
    </source>
</evidence>
<feature type="compositionally biased region" description="Basic and acidic residues" evidence="1">
    <location>
        <begin position="275"/>
        <end position="295"/>
    </location>
</feature>
<dbReference type="AlphaFoldDB" id="X1HZD6"/>
<feature type="compositionally biased region" description="Low complexity" evidence="1">
    <location>
        <begin position="232"/>
        <end position="241"/>
    </location>
</feature>
<proteinExistence type="predicted"/>
<protein>
    <submittedName>
        <fullName evidence="2">Uncharacterized protein</fullName>
    </submittedName>
</protein>